<accession>A0ABV7UZN1</accession>
<evidence type="ECO:0000313" key="1">
    <source>
        <dbReference type="EMBL" id="MFC3670369.1"/>
    </source>
</evidence>
<name>A0ABV7UZN1_9SPHN</name>
<comment type="caution">
    <text evidence="1">The sequence shown here is derived from an EMBL/GenBank/DDBJ whole genome shotgun (WGS) entry which is preliminary data.</text>
</comment>
<dbReference type="RefSeq" id="WP_191325432.1">
    <property type="nucleotide sequence ID" value="NZ_BMZP01000017.1"/>
</dbReference>
<proteinExistence type="predicted"/>
<sequence>MAAIIASITARVVAVPPTSGAKTCAAFVTFQQCALAQIDSRHPANPVQHRPNASSPYRVTRSKNLTGAFWW</sequence>
<evidence type="ECO:0008006" key="3">
    <source>
        <dbReference type="Google" id="ProtNLM"/>
    </source>
</evidence>
<gene>
    <name evidence="1" type="ORF">ACFOOT_02925</name>
</gene>
<reference evidence="2" key="1">
    <citation type="journal article" date="2019" name="Int. J. Syst. Evol. Microbiol.">
        <title>The Global Catalogue of Microorganisms (GCM) 10K type strain sequencing project: providing services to taxonomists for standard genome sequencing and annotation.</title>
        <authorList>
            <consortium name="The Broad Institute Genomics Platform"/>
            <consortium name="The Broad Institute Genome Sequencing Center for Infectious Disease"/>
            <person name="Wu L."/>
            <person name="Ma J."/>
        </authorList>
    </citation>
    <scope>NUCLEOTIDE SEQUENCE [LARGE SCALE GENOMIC DNA]</scope>
    <source>
        <strain evidence="2">KCTC 42224</strain>
    </source>
</reference>
<evidence type="ECO:0000313" key="2">
    <source>
        <dbReference type="Proteomes" id="UP001595683"/>
    </source>
</evidence>
<dbReference type="Proteomes" id="UP001595683">
    <property type="component" value="Unassembled WGS sequence"/>
</dbReference>
<protein>
    <recommendedName>
        <fullName evidence="3">Secreted protein</fullName>
    </recommendedName>
</protein>
<dbReference type="EMBL" id="JBHRYE010000006">
    <property type="protein sequence ID" value="MFC3670369.1"/>
    <property type="molecule type" value="Genomic_DNA"/>
</dbReference>
<keyword evidence="2" id="KW-1185">Reference proteome</keyword>
<organism evidence="1 2">
    <name type="scientific">Novosphingobium pokkalii</name>
    <dbReference type="NCBI Taxonomy" id="1770194"/>
    <lineage>
        <taxon>Bacteria</taxon>
        <taxon>Pseudomonadati</taxon>
        <taxon>Pseudomonadota</taxon>
        <taxon>Alphaproteobacteria</taxon>
        <taxon>Sphingomonadales</taxon>
        <taxon>Sphingomonadaceae</taxon>
        <taxon>Novosphingobium</taxon>
    </lineage>
</organism>